<evidence type="ECO:0000313" key="5">
    <source>
        <dbReference type="Proteomes" id="UP000294739"/>
    </source>
</evidence>
<protein>
    <submittedName>
        <fullName evidence="4">Uncharacterized protein</fullName>
    </submittedName>
</protein>
<feature type="signal peptide" evidence="3">
    <location>
        <begin position="1"/>
        <end position="38"/>
    </location>
</feature>
<feature type="transmembrane region" description="Helical" evidence="2">
    <location>
        <begin position="217"/>
        <end position="239"/>
    </location>
</feature>
<gene>
    <name evidence="4" type="ORF">E1269_11155</name>
</gene>
<organism evidence="4 5">
    <name type="scientific">Jiangella asiatica</name>
    <dbReference type="NCBI Taxonomy" id="2530372"/>
    <lineage>
        <taxon>Bacteria</taxon>
        <taxon>Bacillati</taxon>
        <taxon>Actinomycetota</taxon>
        <taxon>Actinomycetes</taxon>
        <taxon>Jiangellales</taxon>
        <taxon>Jiangellaceae</taxon>
        <taxon>Jiangella</taxon>
    </lineage>
</organism>
<feature type="chain" id="PRO_5021019727" evidence="3">
    <location>
        <begin position="39"/>
        <end position="424"/>
    </location>
</feature>
<keyword evidence="3" id="KW-0732">Signal</keyword>
<keyword evidence="2" id="KW-0812">Transmembrane</keyword>
<dbReference type="EMBL" id="SMKZ01000013">
    <property type="protein sequence ID" value="TDE10629.1"/>
    <property type="molecule type" value="Genomic_DNA"/>
</dbReference>
<keyword evidence="5" id="KW-1185">Reference proteome</keyword>
<sequence length="424" mass="44757">MAVATASKTTRFRWRRAVRVCALAALGVVLSAAAPAAAGDVPHAGTVDELVEQLRADPVLVQPSMAMGDSRRAHEVLADAAAEVDVPVYVVLADTPSDLAHAERVAEQAAILFRAELGDGLYHVEFLDGISYTQAWGDGLDDFTVRPAADAIRRAEANAPGEYPRASALLEAVYTVRSAAEPGAALPDAVVDEYAGQPWAILPESDHDRADATAARWVAAIATGTGIVVAGLIVSLVVARTKPLPRRHHDTGPDRAGHAPAPADVRAQAERRLDAARRGLARLPAGSLSTPPATAAGLAIEAADRVLTSGDDLDAVGALVLAHSANRELDRMSKPMLEAYRPCFVNPMHGEAQDTVQVGGSSIDAPVCRSCARDRAGRPFLSVRRRLRGWVPYVETSTVWARTGFGALVGDLAAQVLDDRSARR</sequence>
<evidence type="ECO:0000256" key="3">
    <source>
        <dbReference type="SAM" id="SignalP"/>
    </source>
</evidence>
<dbReference type="AlphaFoldDB" id="A0A4R5DAL0"/>
<name>A0A4R5DAL0_9ACTN</name>
<feature type="region of interest" description="Disordered" evidence="1">
    <location>
        <begin position="244"/>
        <end position="263"/>
    </location>
</feature>
<evidence type="ECO:0000256" key="2">
    <source>
        <dbReference type="SAM" id="Phobius"/>
    </source>
</evidence>
<dbReference type="InParanoid" id="A0A4R5DAL0"/>
<evidence type="ECO:0000256" key="1">
    <source>
        <dbReference type="SAM" id="MobiDB-lite"/>
    </source>
</evidence>
<comment type="caution">
    <text evidence="4">The sequence shown here is derived from an EMBL/GenBank/DDBJ whole genome shotgun (WGS) entry which is preliminary data.</text>
</comment>
<accession>A0A4R5DAL0</accession>
<dbReference type="Proteomes" id="UP000294739">
    <property type="component" value="Unassembled WGS sequence"/>
</dbReference>
<proteinExistence type="predicted"/>
<evidence type="ECO:0000313" key="4">
    <source>
        <dbReference type="EMBL" id="TDE10629.1"/>
    </source>
</evidence>
<dbReference type="OrthoDB" id="3867729at2"/>
<dbReference type="RefSeq" id="WP_131894380.1">
    <property type="nucleotide sequence ID" value="NZ_SMKZ01000013.1"/>
</dbReference>
<keyword evidence="2" id="KW-1133">Transmembrane helix</keyword>
<keyword evidence="2" id="KW-0472">Membrane</keyword>
<reference evidence="4 5" key="1">
    <citation type="submission" date="2019-03" db="EMBL/GenBank/DDBJ databases">
        <title>Draft genome sequences of novel Actinobacteria.</title>
        <authorList>
            <person name="Sahin N."/>
            <person name="Ay H."/>
            <person name="Saygin H."/>
        </authorList>
    </citation>
    <scope>NUCLEOTIDE SEQUENCE [LARGE SCALE GENOMIC DNA]</scope>
    <source>
        <strain evidence="4 5">5K138</strain>
    </source>
</reference>